<reference evidence="2" key="1">
    <citation type="submission" date="2020-10" db="EMBL/GenBank/DDBJ databases">
        <authorList>
            <person name="Kikuchi T."/>
        </authorList>
    </citation>
    <scope>NUCLEOTIDE SEQUENCE</scope>
    <source>
        <strain evidence="2">NKZ352</strain>
    </source>
</reference>
<dbReference type="EMBL" id="CAJGYM010000020">
    <property type="protein sequence ID" value="CAD6191349.1"/>
    <property type="molecule type" value="Genomic_DNA"/>
</dbReference>
<gene>
    <name evidence="2" type="ORF">CAUJ_LOCUS7268</name>
</gene>
<feature type="chain" id="PRO_5035939091" description="SXP/RAL-2 family protein Ani s 5-like cation-binding domain-containing protein" evidence="1">
    <location>
        <begin position="19"/>
        <end position="198"/>
    </location>
</feature>
<organism evidence="2 3">
    <name type="scientific">Caenorhabditis auriculariae</name>
    <dbReference type="NCBI Taxonomy" id="2777116"/>
    <lineage>
        <taxon>Eukaryota</taxon>
        <taxon>Metazoa</taxon>
        <taxon>Ecdysozoa</taxon>
        <taxon>Nematoda</taxon>
        <taxon>Chromadorea</taxon>
        <taxon>Rhabditida</taxon>
        <taxon>Rhabditina</taxon>
        <taxon>Rhabditomorpha</taxon>
        <taxon>Rhabditoidea</taxon>
        <taxon>Rhabditidae</taxon>
        <taxon>Peloderinae</taxon>
        <taxon>Caenorhabditis</taxon>
    </lineage>
</organism>
<evidence type="ECO:0000313" key="3">
    <source>
        <dbReference type="Proteomes" id="UP000835052"/>
    </source>
</evidence>
<evidence type="ECO:0000313" key="2">
    <source>
        <dbReference type="EMBL" id="CAD6191349.1"/>
    </source>
</evidence>
<name>A0A8S1H6Q3_9PELO</name>
<keyword evidence="1" id="KW-0732">Signal</keyword>
<protein>
    <recommendedName>
        <fullName evidence="4">SXP/RAL-2 family protein Ani s 5-like cation-binding domain-containing protein</fullName>
    </recommendedName>
</protein>
<feature type="signal peptide" evidence="1">
    <location>
        <begin position="1"/>
        <end position="18"/>
    </location>
</feature>
<dbReference type="Proteomes" id="UP000835052">
    <property type="component" value="Unassembled WGS sequence"/>
</dbReference>
<evidence type="ECO:0008006" key="4">
    <source>
        <dbReference type="Google" id="ProtNLM"/>
    </source>
</evidence>
<proteinExistence type="predicted"/>
<keyword evidence="3" id="KW-1185">Reference proteome</keyword>
<evidence type="ECO:0000256" key="1">
    <source>
        <dbReference type="SAM" id="SignalP"/>
    </source>
</evidence>
<comment type="caution">
    <text evidence="2">The sequence shown here is derived from an EMBL/GenBank/DDBJ whole genome shotgun (WGS) entry which is preliminary data.</text>
</comment>
<dbReference type="OrthoDB" id="5782706at2759"/>
<dbReference type="AlphaFoldDB" id="A0A8S1H6Q3"/>
<sequence length="198" mass="22918">MLRRLLLLSACFASFAVAQYPITFGMMSKILPNADMAKTRTFLTSLNADKTLDDKKRRVNSWIPANFGSALIPNLQPYAKSDKAVKAALALLDHRNTVASFWTDLMPLLQKTFDATTATQYKQMWLRVDKTFDNEFFDVLNEWYAYCHYRSANNKRTALYNNIQTVSNKYANNSKLNWKVQGDDYWTPIYMSMLFGSW</sequence>
<accession>A0A8S1H6Q3</accession>